<evidence type="ECO:0000313" key="2">
    <source>
        <dbReference type="Proteomes" id="UP001233999"/>
    </source>
</evidence>
<feature type="non-terminal residue" evidence="1">
    <location>
        <position position="154"/>
    </location>
</feature>
<dbReference type="Proteomes" id="UP001233999">
    <property type="component" value="Unassembled WGS sequence"/>
</dbReference>
<reference evidence="1" key="2">
    <citation type="submission" date="2023-05" db="EMBL/GenBank/DDBJ databases">
        <authorList>
            <person name="Fouks B."/>
        </authorList>
    </citation>
    <scope>NUCLEOTIDE SEQUENCE</scope>
    <source>
        <strain evidence="1">Stay&amp;Tobe</strain>
        <tissue evidence="1">Testes</tissue>
    </source>
</reference>
<organism evidence="1 2">
    <name type="scientific">Diploptera punctata</name>
    <name type="common">Pacific beetle cockroach</name>
    <dbReference type="NCBI Taxonomy" id="6984"/>
    <lineage>
        <taxon>Eukaryota</taxon>
        <taxon>Metazoa</taxon>
        <taxon>Ecdysozoa</taxon>
        <taxon>Arthropoda</taxon>
        <taxon>Hexapoda</taxon>
        <taxon>Insecta</taxon>
        <taxon>Pterygota</taxon>
        <taxon>Neoptera</taxon>
        <taxon>Polyneoptera</taxon>
        <taxon>Dictyoptera</taxon>
        <taxon>Blattodea</taxon>
        <taxon>Blaberoidea</taxon>
        <taxon>Blaberidae</taxon>
        <taxon>Diplopterinae</taxon>
        <taxon>Diploptera</taxon>
    </lineage>
</organism>
<sequence>NNENKTSPINRRFSSIRSSISIANACLVDCHLAYLQSPETGMYSIRKQLSKKCSSQRGVLKYQNHHFKHLWNFTNVKFPDPAKIPVNTEISYCSALRSVYQQTANFLTQVYGTGIHIQFQTSTCAVLEIRYKQAVDKSVFDAVKLQFSFGWNST</sequence>
<dbReference type="EMBL" id="JASPKZ010006851">
    <property type="protein sequence ID" value="KAJ9586700.1"/>
    <property type="molecule type" value="Genomic_DNA"/>
</dbReference>
<feature type="non-terminal residue" evidence="1">
    <location>
        <position position="1"/>
    </location>
</feature>
<gene>
    <name evidence="1" type="ORF">L9F63_019703</name>
</gene>
<evidence type="ECO:0000313" key="1">
    <source>
        <dbReference type="EMBL" id="KAJ9586700.1"/>
    </source>
</evidence>
<accession>A0AAD7ZTM9</accession>
<reference evidence="1" key="1">
    <citation type="journal article" date="2023" name="IScience">
        <title>Live-bearing cockroach genome reveals convergent evolutionary mechanisms linked to viviparity in insects and beyond.</title>
        <authorList>
            <person name="Fouks B."/>
            <person name="Harrison M.C."/>
            <person name="Mikhailova A.A."/>
            <person name="Marchal E."/>
            <person name="English S."/>
            <person name="Carruthers M."/>
            <person name="Jennings E.C."/>
            <person name="Chiamaka E.L."/>
            <person name="Frigard R.A."/>
            <person name="Pippel M."/>
            <person name="Attardo G.M."/>
            <person name="Benoit J.B."/>
            <person name="Bornberg-Bauer E."/>
            <person name="Tobe S.S."/>
        </authorList>
    </citation>
    <scope>NUCLEOTIDE SEQUENCE</scope>
    <source>
        <strain evidence="1">Stay&amp;Tobe</strain>
    </source>
</reference>
<dbReference type="AlphaFoldDB" id="A0AAD7ZTM9"/>
<protein>
    <submittedName>
        <fullName evidence="1">Uncharacterized protein</fullName>
    </submittedName>
</protein>
<comment type="caution">
    <text evidence="1">The sequence shown here is derived from an EMBL/GenBank/DDBJ whole genome shotgun (WGS) entry which is preliminary data.</text>
</comment>
<keyword evidence="2" id="KW-1185">Reference proteome</keyword>
<proteinExistence type="predicted"/>
<name>A0AAD7ZTM9_DIPPU</name>